<dbReference type="InterPro" id="IPR004302">
    <property type="entry name" value="Cellulose/chitin-bd_N"/>
</dbReference>
<gene>
    <name evidence="2" type="ORF">OEZ85_010770</name>
</gene>
<organism evidence="2 3">
    <name type="scientific">Tetradesmus obliquus</name>
    <name type="common">Green alga</name>
    <name type="synonym">Acutodesmus obliquus</name>
    <dbReference type="NCBI Taxonomy" id="3088"/>
    <lineage>
        <taxon>Eukaryota</taxon>
        <taxon>Viridiplantae</taxon>
        <taxon>Chlorophyta</taxon>
        <taxon>core chlorophytes</taxon>
        <taxon>Chlorophyceae</taxon>
        <taxon>CS clade</taxon>
        <taxon>Sphaeropleales</taxon>
        <taxon>Scenedesmaceae</taxon>
        <taxon>Tetradesmus</taxon>
    </lineage>
</organism>
<dbReference type="Proteomes" id="UP001244341">
    <property type="component" value="Chromosome 2b"/>
</dbReference>
<dbReference type="Pfam" id="PF03067">
    <property type="entry name" value="LPMO_10"/>
    <property type="match status" value="1"/>
</dbReference>
<name>A0ABY8TNA3_TETOB</name>
<keyword evidence="3" id="KW-1185">Reference proteome</keyword>
<dbReference type="EMBL" id="CP126209">
    <property type="protein sequence ID" value="WIA10586.1"/>
    <property type="molecule type" value="Genomic_DNA"/>
</dbReference>
<evidence type="ECO:0000313" key="2">
    <source>
        <dbReference type="EMBL" id="WIA10586.1"/>
    </source>
</evidence>
<evidence type="ECO:0000313" key="3">
    <source>
        <dbReference type="Proteomes" id="UP001244341"/>
    </source>
</evidence>
<accession>A0ABY8TNA3</accession>
<reference evidence="2 3" key="1">
    <citation type="submission" date="2023-05" db="EMBL/GenBank/DDBJ databases">
        <title>A 100% complete, gapless, phased diploid assembly of the Scenedesmus obliquus UTEX 3031 genome.</title>
        <authorList>
            <person name="Biondi T.C."/>
            <person name="Hanschen E.R."/>
            <person name="Kwon T."/>
            <person name="Eng W."/>
            <person name="Kruse C.P.S."/>
            <person name="Koehler S.I."/>
            <person name="Kunde Y."/>
            <person name="Gleasner C.D."/>
            <person name="You Mak K.T."/>
            <person name="Polle J."/>
            <person name="Hovde B.T."/>
            <person name="Starkenburg S.R."/>
        </authorList>
    </citation>
    <scope>NUCLEOTIDE SEQUENCE [LARGE SCALE GENOMIC DNA]</scope>
    <source>
        <strain evidence="2 3">DOE0152z</strain>
    </source>
</reference>
<feature type="domain" description="Chitin-binding type-4" evidence="1">
    <location>
        <begin position="49"/>
        <end position="198"/>
    </location>
</feature>
<evidence type="ECO:0000259" key="1">
    <source>
        <dbReference type="Pfam" id="PF03067"/>
    </source>
</evidence>
<sequence>MTAPSKDDGNGLANYWFLYPGIKLLNGPGVCGDPFLFSFNETFYSGTAGASQATYTPGQAINVQWWIQENHGGRIGVKLCPRRHSLDQACFDQHQLQRADGLGPFVYIMHGTSKGTLGSMSADFRLPAGMSCHGGCVLQWEYLTMNSCYEACDRAACGVYADRRNPVTGQGSMGTCCLGSKSCSVADIPEVFRNCADITITTAPSGPTQPPSPTP</sequence>
<protein>
    <recommendedName>
        <fullName evidence="1">Chitin-binding type-4 domain-containing protein</fullName>
    </recommendedName>
</protein>
<proteinExistence type="predicted"/>